<keyword evidence="2" id="KW-1133">Transmembrane helix</keyword>
<proteinExistence type="predicted"/>
<keyword evidence="6" id="KW-1185">Reference proteome</keyword>
<dbReference type="PATRIC" id="fig|1115809.3.peg.526"/>
<dbReference type="EMBL" id="AWEY01000008">
    <property type="protein sequence ID" value="ERK39912.1"/>
    <property type="molecule type" value="Genomic_DNA"/>
</dbReference>
<comment type="caution">
    <text evidence="5">The sequence shown here is derived from an EMBL/GenBank/DDBJ whole genome shotgun (WGS) entry which is preliminary data.</text>
</comment>
<dbReference type="AlphaFoldDB" id="U2QM94"/>
<organism evidence="5 6">
    <name type="scientific">Segatella baroniae F0067</name>
    <dbReference type="NCBI Taxonomy" id="1115809"/>
    <lineage>
        <taxon>Bacteria</taxon>
        <taxon>Pseudomonadati</taxon>
        <taxon>Bacteroidota</taxon>
        <taxon>Bacteroidia</taxon>
        <taxon>Bacteroidales</taxon>
        <taxon>Prevotellaceae</taxon>
        <taxon>Segatella</taxon>
    </lineage>
</organism>
<feature type="domain" description="FecR protein" evidence="3">
    <location>
        <begin position="111"/>
        <end position="206"/>
    </location>
</feature>
<feature type="coiled-coil region" evidence="1">
    <location>
        <begin position="11"/>
        <end position="38"/>
    </location>
</feature>
<dbReference type="Pfam" id="PF04773">
    <property type="entry name" value="FecR"/>
    <property type="match status" value="1"/>
</dbReference>
<dbReference type="GO" id="GO:0016989">
    <property type="term" value="F:sigma factor antagonist activity"/>
    <property type="evidence" value="ECO:0007669"/>
    <property type="project" value="TreeGrafter"/>
</dbReference>
<protein>
    <submittedName>
        <fullName evidence="5">Sigma factor regulatory protein, FecR/PupR family</fullName>
    </submittedName>
</protein>
<keyword evidence="2" id="KW-0472">Membrane</keyword>
<dbReference type="PANTHER" id="PTHR30273:SF2">
    <property type="entry name" value="PROTEIN FECR"/>
    <property type="match status" value="1"/>
</dbReference>
<dbReference type="InterPro" id="IPR006860">
    <property type="entry name" value="FecR"/>
</dbReference>
<dbReference type="PIRSF" id="PIRSF018266">
    <property type="entry name" value="FecR"/>
    <property type="match status" value="1"/>
</dbReference>
<dbReference type="Pfam" id="PF16344">
    <property type="entry name" value="FecR_C"/>
    <property type="match status" value="1"/>
</dbReference>
<evidence type="ECO:0000313" key="6">
    <source>
        <dbReference type="Proteomes" id="UP000016648"/>
    </source>
</evidence>
<evidence type="ECO:0000259" key="3">
    <source>
        <dbReference type="Pfam" id="PF04773"/>
    </source>
</evidence>
<accession>U2QM94</accession>
<name>U2QM94_9BACT</name>
<dbReference type="Gene3D" id="3.55.50.30">
    <property type="match status" value="1"/>
</dbReference>
<gene>
    <name evidence="5" type="ORF">HMPREF9135_0060</name>
</gene>
<dbReference type="InterPro" id="IPR012373">
    <property type="entry name" value="Ferrdict_sens_TM"/>
</dbReference>
<dbReference type="Proteomes" id="UP000016648">
    <property type="component" value="Unassembled WGS sequence"/>
</dbReference>
<feature type="transmembrane region" description="Helical" evidence="2">
    <location>
        <begin position="79"/>
        <end position="100"/>
    </location>
</feature>
<dbReference type="RefSeq" id="WP_021589041.1">
    <property type="nucleotide sequence ID" value="NZ_AWEY01000008.1"/>
</dbReference>
<keyword evidence="1" id="KW-0175">Coiled coil</keyword>
<keyword evidence="2" id="KW-0812">Transmembrane</keyword>
<evidence type="ECO:0000313" key="5">
    <source>
        <dbReference type="EMBL" id="ERK39912.1"/>
    </source>
</evidence>
<dbReference type="PANTHER" id="PTHR30273">
    <property type="entry name" value="PERIPLASMIC SIGNAL SENSOR AND SIGMA FACTOR ACTIVATOR FECR-RELATED"/>
    <property type="match status" value="1"/>
</dbReference>
<feature type="domain" description="Protein FecR C-terminal" evidence="4">
    <location>
        <begin position="254"/>
        <end position="319"/>
    </location>
</feature>
<evidence type="ECO:0000256" key="2">
    <source>
        <dbReference type="SAM" id="Phobius"/>
    </source>
</evidence>
<evidence type="ECO:0000259" key="4">
    <source>
        <dbReference type="Pfam" id="PF16344"/>
    </source>
</evidence>
<dbReference type="InterPro" id="IPR032508">
    <property type="entry name" value="FecR_C"/>
</dbReference>
<evidence type="ECO:0000256" key="1">
    <source>
        <dbReference type="SAM" id="Coils"/>
    </source>
</evidence>
<reference evidence="5 6" key="1">
    <citation type="submission" date="2013-08" db="EMBL/GenBank/DDBJ databases">
        <authorList>
            <person name="Durkin A.S."/>
            <person name="Haft D.R."/>
            <person name="McCorrison J."/>
            <person name="Torralba M."/>
            <person name="Gillis M."/>
            <person name="Haft D.H."/>
            <person name="Methe B."/>
            <person name="Sutton G."/>
            <person name="Nelson K.E."/>
        </authorList>
    </citation>
    <scope>NUCLEOTIDE SEQUENCE [LARGE SCALE GENOMIC DNA]</scope>
    <source>
        <strain evidence="5 6">F0067</strain>
    </source>
</reference>
<sequence>MSNIVEKYRRSRLTKEELQQLRDKVNRSSDEEQAAEMQHHWLEEIDVTGVSEETIDAIQERLDTQIQASSTLRKRMWHLVQHAAVILLPVCLVALGYMGYQQHAASDDLLTISTRRGEQVNISFPDGTRAQVNERSVLSYRPHTFTKKHREIDFRGEAYFEVHHDGDHPFLIHTSDVSVKVTGTKFNLSNYPESPTVTLCLFDGSVSLRSTKTQEQIRVNPNERCTFDKATGRFMVEPFGEDSTYYTAWRRHEMVFRSTPLKQVVEKLGAVYGVTIQLRNVNEADRFTGTLPTSDFNKCMVVVSNLYNCRVSRNDHAVILTKNAAK</sequence>
<dbReference type="Gene3D" id="2.60.120.1440">
    <property type="match status" value="1"/>
</dbReference>